<evidence type="ECO:0000313" key="1">
    <source>
        <dbReference type="EMBL" id="KAK1574073.1"/>
    </source>
</evidence>
<proteinExistence type="predicted"/>
<dbReference type="RefSeq" id="XP_060409628.1">
    <property type="nucleotide sequence ID" value="XM_060552947.1"/>
</dbReference>
<dbReference type="EMBL" id="JAHLJV010000081">
    <property type="protein sequence ID" value="KAK1574073.1"/>
    <property type="molecule type" value="Genomic_DNA"/>
</dbReference>
<gene>
    <name evidence="1" type="ORF">LY79DRAFT_392233</name>
</gene>
<organism evidence="1 2">
    <name type="scientific">Colletotrichum navitas</name>
    <dbReference type="NCBI Taxonomy" id="681940"/>
    <lineage>
        <taxon>Eukaryota</taxon>
        <taxon>Fungi</taxon>
        <taxon>Dikarya</taxon>
        <taxon>Ascomycota</taxon>
        <taxon>Pezizomycotina</taxon>
        <taxon>Sordariomycetes</taxon>
        <taxon>Hypocreomycetidae</taxon>
        <taxon>Glomerellales</taxon>
        <taxon>Glomerellaceae</taxon>
        <taxon>Colletotrichum</taxon>
        <taxon>Colletotrichum graminicola species complex</taxon>
    </lineage>
</organism>
<dbReference type="Proteomes" id="UP001230504">
    <property type="component" value="Unassembled WGS sequence"/>
</dbReference>
<keyword evidence="2" id="KW-1185">Reference proteome</keyword>
<evidence type="ECO:0000313" key="2">
    <source>
        <dbReference type="Proteomes" id="UP001230504"/>
    </source>
</evidence>
<accession>A0AAD8PQZ9</accession>
<name>A0AAD8PQZ9_9PEZI</name>
<sequence length="218" mass="24448">MLEKKNGQGFPHLVFHGQAAGSFEYGGIPSGHYPSWHMTNHQPYRFPLMHRSLGLQGHITSQSQTHHPSYTIRAHFLGLTLIGTDGLRVISFRQVISRRCDWPLSRHPMQKARDCSYPSSFWCLFFSFTRQADTQSVLPRHAWDLCAARTPTSDGIAMPRFGDLFQDITRAGSVPGILSVKAGVVSWPCSPADSRLTTRSSALLPWPAERIRGHRLAV</sequence>
<reference evidence="1" key="1">
    <citation type="submission" date="2021-06" db="EMBL/GenBank/DDBJ databases">
        <title>Comparative genomics, transcriptomics and evolutionary studies reveal genomic signatures of adaptation to plant cell wall in hemibiotrophic fungi.</title>
        <authorList>
            <consortium name="DOE Joint Genome Institute"/>
            <person name="Baroncelli R."/>
            <person name="Diaz J.F."/>
            <person name="Benocci T."/>
            <person name="Peng M."/>
            <person name="Battaglia E."/>
            <person name="Haridas S."/>
            <person name="Andreopoulos W."/>
            <person name="Labutti K."/>
            <person name="Pangilinan J."/>
            <person name="Floch G.L."/>
            <person name="Makela M.R."/>
            <person name="Henrissat B."/>
            <person name="Grigoriev I.V."/>
            <person name="Crouch J.A."/>
            <person name="De Vries R.P."/>
            <person name="Sukno S.A."/>
            <person name="Thon M.R."/>
        </authorList>
    </citation>
    <scope>NUCLEOTIDE SEQUENCE</scope>
    <source>
        <strain evidence="1">CBS 125086</strain>
    </source>
</reference>
<dbReference type="GeneID" id="85437187"/>
<dbReference type="AlphaFoldDB" id="A0AAD8PQZ9"/>
<protein>
    <submittedName>
        <fullName evidence="1">Uncharacterized protein</fullName>
    </submittedName>
</protein>
<comment type="caution">
    <text evidence="1">The sequence shown here is derived from an EMBL/GenBank/DDBJ whole genome shotgun (WGS) entry which is preliminary data.</text>
</comment>